<keyword evidence="3" id="KW-0732">Signal</keyword>
<dbReference type="InterPro" id="IPR009003">
    <property type="entry name" value="Peptidase_S1_PA"/>
</dbReference>
<dbReference type="InterPro" id="IPR001314">
    <property type="entry name" value="Peptidase_S1A"/>
</dbReference>
<evidence type="ECO:0000256" key="2">
    <source>
        <dbReference type="ARBA" id="ARBA00024195"/>
    </source>
</evidence>
<evidence type="ECO:0000256" key="3">
    <source>
        <dbReference type="SAM" id="SignalP"/>
    </source>
</evidence>
<name>A0AA38IHG7_9CUCU</name>
<dbReference type="Pfam" id="PF00089">
    <property type="entry name" value="Trypsin"/>
    <property type="match status" value="1"/>
</dbReference>
<comment type="caution">
    <text evidence="5">The sequence shown here is derived from an EMBL/GenBank/DDBJ whole genome shotgun (WGS) entry which is preliminary data.</text>
</comment>
<dbReference type="InterPro" id="IPR043504">
    <property type="entry name" value="Peptidase_S1_PA_chymotrypsin"/>
</dbReference>
<dbReference type="CDD" id="cd00190">
    <property type="entry name" value="Tryp_SPc"/>
    <property type="match status" value="1"/>
</dbReference>
<evidence type="ECO:0000313" key="6">
    <source>
        <dbReference type="Proteomes" id="UP001168821"/>
    </source>
</evidence>
<evidence type="ECO:0000256" key="1">
    <source>
        <dbReference type="ARBA" id="ARBA00023157"/>
    </source>
</evidence>
<dbReference type="PANTHER" id="PTHR24256">
    <property type="entry name" value="TRYPTASE-RELATED"/>
    <property type="match status" value="1"/>
</dbReference>
<dbReference type="PROSITE" id="PS50240">
    <property type="entry name" value="TRYPSIN_DOM"/>
    <property type="match status" value="1"/>
</dbReference>
<dbReference type="Gene3D" id="2.40.10.10">
    <property type="entry name" value="Trypsin-like serine proteases"/>
    <property type="match status" value="1"/>
</dbReference>
<dbReference type="Proteomes" id="UP001168821">
    <property type="component" value="Unassembled WGS sequence"/>
</dbReference>
<accession>A0AA38IHG7</accession>
<dbReference type="AlphaFoldDB" id="A0AA38IHG7"/>
<dbReference type="SMART" id="SM00020">
    <property type="entry name" value="Tryp_SPc"/>
    <property type="match status" value="1"/>
</dbReference>
<evidence type="ECO:0000259" key="4">
    <source>
        <dbReference type="PROSITE" id="PS50240"/>
    </source>
</evidence>
<dbReference type="PRINTS" id="PR00722">
    <property type="entry name" value="CHYMOTRYPSIN"/>
</dbReference>
<comment type="similarity">
    <text evidence="2">Belongs to the peptidase S1 family. CLIP subfamily.</text>
</comment>
<feature type="signal peptide" evidence="3">
    <location>
        <begin position="1"/>
        <end position="18"/>
    </location>
</feature>
<sequence length="344" mass="38396">MFKFLIVVAVVSVKDVHTLDIIGSVCIPESTNSPGLCKLLTQCKEIRDELVLTHKLPQTCGFEGTQPIVCCPKPRQPECREYASNTRQKQECGHKIVKRIADGKLAGRTEFPHMALLAYHTQDSKQGKWLCGGSLISEQYILTGGNCLFGEPKFVMLGVTNLNDTSHRQEIKVANRVAHPEYNKGNPYNDIGLLKHEKPVEINSFVRPACLYTNFDIPVTETIATGWGSTVYFRDNTNEDLLKVTEDIVDYQSCNDSYKTLRGIGKGIINDMHICTGGAGREKGTCRGDAGGPIQIYHNNDPTLCMYDIVGVISFGIRCDGPSVNTRLFYYIKWIEDVVWPENI</sequence>
<organism evidence="5 6">
    <name type="scientific">Zophobas morio</name>
    <dbReference type="NCBI Taxonomy" id="2755281"/>
    <lineage>
        <taxon>Eukaryota</taxon>
        <taxon>Metazoa</taxon>
        <taxon>Ecdysozoa</taxon>
        <taxon>Arthropoda</taxon>
        <taxon>Hexapoda</taxon>
        <taxon>Insecta</taxon>
        <taxon>Pterygota</taxon>
        <taxon>Neoptera</taxon>
        <taxon>Endopterygota</taxon>
        <taxon>Coleoptera</taxon>
        <taxon>Polyphaga</taxon>
        <taxon>Cucujiformia</taxon>
        <taxon>Tenebrionidae</taxon>
        <taxon>Zophobas</taxon>
    </lineage>
</organism>
<dbReference type="InterPro" id="IPR051487">
    <property type="entry name" value="Ser/Thr_Proteases_Immune/Dev"/>
</dbReference>
<dbReference type="FunFam" id="2.40.10.10:FF:000068">
    <property type="entry name" value="transmembrane protease serine 2"/>
    <property type="match status" value="1"/>
</dbReference>
<dbReference type="GO" id="GO:0006508">
    <property type="term" value="P:proteolysis"/>
    <property type="evidence" value="ECO:0007669"/>
    <property type="project" value="InterPro"/>
</dbReference>
<protein>
    <recommendedName>
        <fullName evidence="4">Peptidase S1 domain-containing protein</fullName>
    </recommendedName>
</protein>
<gene>
    <name evidence="5" type="ORF">Zmor_015697</name>
</gene>
<dbReference type="EMBL" id="JALNTZ010000004">
    <property type="protein sequence ID" value="KAJ3656640.1"/>
    <property type="molecule type" value="Genomic_DNA"/>
</dbReference>
<dbReference type="InterPro" id="IPR001254">
    <property type="entry name" value="Trypsin_dom"/>
</dbReference>
<keyword evidence="1" id="KW-1015">Disulfide bond</keyword>
<dbReference type="GO" id="GO:0004252">
    <property type="term" value="F:serine-type endopeptidase activity"/>
    <property type="evidence" value="ECO:0007669"/>
    <property type="project" value="InterPro"/>
</dbReference>
<evidence type="ECO:0000313" key="5">
    <source>
        <dbReference type="EMBL" id="KAJ3656640.1"/>
    </source>
</evidence>
<reference evidence="5" key="1">
    <citation type="journal article" date="2023" name="G3 (Bethesda)">
        <title>Whole genome assemblies of Zophobas morio and Tenebrio molitor.</title>
        <authorList>
            <person name="Kaur S."/>
            <person name="Stinson S.A."/>
            <person name="diCenzo G.C."/>
        </authorList>
    </citation>
    <scope>NUCLEOTIDE SEQUENCE</scope>
    <source>
        <strain evidence="5">QUZm001</strain>
    </source>
</reference>
<dbReference type="SUPFAM" id="SSF50494">
    <property type="entry name" value="Trypsin-like serine proteases"/>
    <property type="match status" value="1"/>
</dbReference>
<feature type="domain" description="Peptidase S1" evidence="4">
    <location>
        <begin position="100"/>
        <end position="340"/>
    </location>
</feature>
<feature type="chain" id="PRO_5041259884" description="Peptidase S1 domain-containing protein" evidence="3">
    <location>
        <begin position="19"/>
        <end position="344"/>
    </location>
</feature>
<proteinExistence type="inferred from homology"/>
<keyword evidence="6" id="KW-1185">Reference proteome</keyword>